<feature type="domain" description="N-acetyltransferase" evidence="4">
    <location>
        <begin position="2"/>
        <end position="171"/>
    </location>
</feature>
<evidence type="ECO:0000313" key="6">
    <source>
        <dbReference type="Proteomes" id="UP000238176"/>
    </source>
</evidence>
<dbReference type="PANTHER" id="PTHR43792:SF8">
    <property type="entry name" value="[RIBOSOMAL PROTEIN US5]-ALANINE N-ACETYLTRANSFERASE"/>
    <property type="match status" value="1"/>
</dbReference>
<comment type="caution">
    <text evidence="5">The sequence shown here is derived from an EMBL/GenBank/DDBJ whole genome shotgun (WGS) entry which is preliminary data.</text>
</comment>
<dbReference type="InterPro" id="IPR016181">
    <property type="entry name" value="Acyl_CoA_acyltransferase"/>
</dbReference>
<keyword evidence="6" id="KW-1185">Reference proteome</keyword>
<dbReference type="SUPFAM" id="SSF55729">
    <property type="entry name" value="Acyl-CoA N-acyltransferases (Nat)"/>
    <property type="match status" value="1"/>
</dbReference>
<dbReference type="Proteomes" id="UP000238176">
    <property type="component" value="Unassembled WGS sequence"/>
</dbReference>
<gene>
    <name evidence="5" type="ORF">B0I28_10375</name>
</gene>
<evidence type="ECO:0000256" key="2">
    <source>
        <dbReference type="ARBA" id="ARBA00023315"/>
    </source>
</evidence>
<evidence type="ECO:0000256" key="3">
    <source>
        <dbReference type="ARBA" id="ARBA00038502"/>
    </source>
</evidence>
<dbReference type="PROSITE" id="PS51186">
    <property type="entry name" value="GNAT"/>
    <property type="match status" value="1"/>
</dbReference>
<dbReference type="Gene3D" id="3.40.630.30">
    <property type="match status" value="1"/>
</dbReference>
<dbReference type="GO" id="GO:0005737">
    <property type="term" value="C:cytoplasm"/>
    <property type="evidence" value="ECO:0007669"/>
    <property type="project" value="TreeGrafter"/>
</dbReference>
<evidence type="ECO:0000313" key="5">
    <source>
        <dbReference type="EMBL" id="PRY59601.1"/>
    </source>
</evidence>
<dbReference type="RefSeq" id="WP_106363524.1">
    <property type="nucleotide sequence ID" value="NZ_PVTJ01000003.1"/>
</dbReference>
<keyword evidence="1 5" id="KW-0808">Transferase</keyword>
<protein>
    <submittedName>
        <fullName evidence="5">[SSU ribosomal protein S5P]-alanine acetyltransferase</fullName>
    </submittedName>
</protein>
<dbReference type="GO" id="GO:0008999">
    <property type="term" value="F:protein-N-terminal-alanine acetyltransferase activity"/>
    <property type="evidence" value="ECO:0007669"/>
    <property type="project" value="TreeGrafter"/>
</dbReference>
<keyword evidence="5" id="KW-0687">Ribonucleoprotein</keyword>
<sequence>MISIRPVHLSDAAAVAELRRENRDHLAPWEPLRSDEHFTERGTAEVIANAIAGAEIGTGRSLVILDDGRITGQVQLNSIILGAFQSCSIAYWVDKRANGKGVATEAVRLAKGVAFGELGLHRIQGETLVHNTGSQKVLERNGFVRYGLAPSYLRIAGRWQDHALYQVINPDAE</sequence>
<reference evidence="5 6" key="1">
    <citation type="submission" date="2018-03" db="EMBL/GenBank/DDBJ databases">
        <title>Genomic Encyclopedia of Type Strains, Phase III (KMG-III): the genomes of soil and plant-associated and newly described type strains.</title>
        <authorList>
            <person name="Whitman W."/>
        </authorList>
    </citation>
    <scope>NUCLEOTIDE SEQUENCE [LARGE SCALE GENOMIC DNA]</scope>
    <source>
        <strain evidence="5 6">CGMCC 4.7067</strain>
    </source>
</reference>
<keyword evidence="5" id="KW-0689">Ribosomal protein</keyword>
<dbReference type="GO" id="GO:0005840">
    <property type="term" value="C:ribosome"/>
    <property type="evidence" value="ECO:0007669"/>
    <property type="project" value="UniProtKB-KW"/>
</dbReference>
<keyword evidence="2" id="KW-0012">Acyltransferase</keyword>
<accession>A0A2T0UNV3</accession>
<dbReference type="EMBL" id="PVTJ01000003">
    <property type="protein sequence ID" value="PRY59601.1"/>
    <property type="molecule type" value="Genomic_DNA"/>
</dbReference>
<name>A0A2T0UNV3_9ACTN</name>
<dbReference type="InterPro" id="IPR000182">
    <property type="entry name" value="GNAT_dom"/>
</dbReference>
<dbReference type="Pfam" id="PF13302">
    <property type="entry name" value="Acetyltransf_3"/>
    <property type="match status" value="1"/>
</dbReference>
<dbReference type="AlphaFoldDB" id="A0A2T0UNV3"/>
<proteinExistence type="inferred from homology"/>
<evidence type="ECO:0000259" key="4">
    <source>
        <dbReference type="PROSITE" id="PS51186"/>
    </source>
</evidence>
<dbReference type="OrthoDB" id="5242221at2"/>
<evidence type="ECO:0000256" key="1">
    <source>
        <dbReference type="ARBA" id="ARBA00022679"/>
    </source>
</evidence>
<organism evidence="5 6">
    <name type="scientific">Glycomyces artemisiae</name>
    <dbReference type="NCBI Taxonomy" id="1076443"/>
    <lineage>
        <taxon>Bacteria</taxon>
        <taxon>Bacillati</taxon>
        <taxon>Actinomycetota</taxon>
        <taxon>Actinomycetes</taxon>
        <taxon>Glycomycetales</taxon>
        <taxon>Glycomycetaceae</taxon>
        <taxon>Glycomyces</taxon>
    </lineage>
</organism>
<dbReference type="InterPro" id="IPR051531">
    <property type="entry name" value="N-acetyltransferase"/>
</dbReference>
<comment type="similarity">
    <text evidence="3">Belongs to the acetyltransferase family. RimJ subfamily.</text>
</comment>
<dbReference type="PANTHER" id="PTHR43792">
    <property type="entry name" value="GNAT FAMILY, PUTATIVE (AFU_ORTHOLOGUE AFUA_3G00765)-RELATED-RELATED"/>
    <property type="match status" value="1"/>
</dbReference>